<dbReference type="EMBL" id="JAURVH010001532">
    <property type="protein sequence ID" value="KAK5900586.1"/>
    <property type="molecule type" value="Genomic_DNA"/>
</dbReference>
<comment type="caution">
    <text evidence="3">The sequence shown here is derived from an EMBL/GenBank/DDBJ whole genome shotgun (WGS) entry which is preliminary data.</text>
</comment>
<organism evidence="3 4">
    <name type="scientific">Champsocephalus gunnari</name>
    <name type="common">Mackerel icefish</name>
    <dbReference type="NCBI Taxonomy" id="52237"/>
    <lineage>
        <taxon>Eukaryota</taxon>
        <taxon>Metazoa</taxon>
        <taxon>Chordata</taxon>
        <taxon>Craniata</taxon>
        <taxon>Vertebrata</taxon>
        <taxon>Euteleostomi</taxon>
        <taxon>Actinopterygii</taxon>
        <taxon>Neopterygii</taxon>
        <taxon>Teleostei</taxon>
        <taxon>Neoteleostei</taxon>
        <taxon>Acanthomorphata</taxon>
        <taxon>Eupercaria</taxon>
        <taxon>Perciformes</taxon>
        <taxon>Notothenioidei</taxon>
        <taxon>Channichthyidae</taxon>
        <taxon>Champsocephalus</taxon>
    </lineage>
</organism>
<proteinExistence type="predicted"/>
<accession>A0AAN8CAK1</accession>
<evidence type="ECO:0000313" key="3">
    <source>
        <dbReference type="EMBL" id="KAK5900586.1"/>
    </source>
</evidence>
<keyword evidence="4" id="KW-1185">Reference proteome</keyword>
<evidence type="ECO:0000256" key="1">
    <source>
        <dbReference type="SAM" id="MobiDB-lite"/>
    </source>
</evidence>
<evidence type="ECO:0000256" key="2">
    <source>
        <dbReference type="SAM" id="Phobius"/>
    </source>
</evidence>
<reference evidence="3 4" key="1">
    <citation type="journal article" date="2023" name="Mol. Biol. Evol.">
        <title>Genomics of Secondarily Temperate Adaptation in the Only Non-Antarctic Icefish.</title>
        <authorList>
            <person name="Rivera-Colon A.G."/>
            <person name="Rayamajhi N."/>
            <person name="Minhas B.F."/>
            <person name="Madrigal G."/>
            <person name="Bilyk K.T."/>
            <person name="Yoon V."/>
            <person name="Hune M."/>
            <person name="Gregory S."/>
            <person name="Cheng C.H.C."/>
            <person name="Catchen J.M."/>
        </authorList>
    </citation>
    <scope>NUCLEOTIDE SEQUENCE [LARGE SCALE GENOMIC DNA]</scope>
    <source>
        <tissue evidence="3">White muscle</tissue>
    </source>
</reference>
<dbReference type="AlphaFoldDB" id="A0AAN8CAK1"/>
<keyword evidence="2" id="KW-0472">Membrane</keyword>
<name>A0AAN8CAK1_CHAGU</name>
<protein>
    <submittedName>
        <fullName evidence="3">Uncharacterized protein</fullName>
    </submittedName>
</protein>
<keyword evidence="2" id="KW-1133">Transmembrane helix</keyword>
<feature type="transmembrane region" description="Helical" evidence="2">
    <location>
        <begin position="57"/>
        <end position="77"/>
    </location>
</feature>
<dbReference type="Proteomes" id="UP001331515">
    <property type="component" value="Unassembled WGS sequence"/>
</dbReference>
<keyword evidence="2" id="KW-0812">Transmembrane</keyword>
<gene>
    <name evidence="3" type="ORF">CgunFtcFv8_025534</name>
</gene>
<evidence type="ECO:0000313" key="4">
    <source>
        <dbReference type="Proteomes" id="UP001331515"/>
    </source>
</evidence>
<sequence>MVPGLDGGVLAPTGLQRPASVQDQGVQRLLPPPSLTACQLQSQMAPPPPWQAAPLPFSSKLSIIWFLILNVFTFLLFPPQDMRLLPSDDGV</sequence>
<feature type="region of interest" description="Disordered" evidence="1">
    <location>
        <begin position="1"/>
        <end position="23"/>
    </location>
</feature>